<dbReference type="InterPro" id="IPR051490">
    <property type="entry name" value="THEM6_lcsJ_thioesterase"/>
</dbReference>
<keyword evidence="2" id="KW-1185">Reference proteome</keyword>
<name>A0ABM8E274_9MICO</name>
<organism evidence="1 2">
    <name type="scientific">Microbacterium terricola</name>
    <dbReference type="NCBI Taxonomy" id="344163"/>
    <lineage>
        <taxon>Bacteria</taxon>
        <taxon>Bacillati</taxon>
        <taxon>Actinomycetota</taxon>
        <taxon>Actinomycetes</taxon>
        <taxon>Micrococcales</taxon>
        <taxon>Microbacteriaceae</taxon>
        <taxon>Microbacterium</taxon>
    </lineage>
</organism>
<dbReference type="Gene3D" id="3.10.129.10">
    <property type="entry name" value="Hotdog Thioesterase"/>
    <property type="match status" value="1"/>
</dbReference>
<dbReference type="EMBL" id="AP027141">
    <property type="protein sequence ID" value="BDV32068.1"/>
    <property type="molecule type" value="Genomic_DNA"/>
</dbReference>
<gene>
    <name evidence="1" type="ORF">Microterr_27280</name>
</gene>
<evidence type="ECO:0000313" key="2">
    <source>
        <dbReference type="Proteomes" id="UP001317779"/>
    </source>
</evidence>
<dbReference type="SUPFAM" id="SSF54637">
    <property type="entry name" value="Thioesterase/thiol ester dehydrase-isomerase"/>
    <property type="match status" value="1"/>
</dbReference>
<dbReference type="PANTHER" id="PTHR12475:SF4">
    <property type="entry name" value="PROTEIN THEM6"/>
    <property type="match status" value="1"/>
</dbReference>
<dbReference type="Pfam" id="PF13279">
    <property type="entry name" value="4HBT_2"/>
    <property type="match status" value="1"/>
</dbReference>
<dbReference type="PANTHER" id="PTHR12475">
    <property type="match status" value="1"/>
</dbReference>
<reference evidence="1 2" key="1">
    <citation type="submission" date="2022-12" db="EMBL/GenBank/DDBJ databases">
        <title>Microbacterium terricola strain KV-448 chromosome, complete genome.</title>
        <authorList>
            <person name="Oshima T."/>
            <person name="Moriya T."/>
            <person name="Bessho Y."/>
        </authorList>
    </citation>
    <scope>NUCLEOTIDE SEQUENCE [LARGE SCALE GENOMIC DNA]</scope>
    <source>
        <strain evidence="1 2">KV-448</strain>
    </source>
</reference>
<accession>A0ABM8E274</accession>
<protein>
    <submittedName>
        <fullName evidence="1">Thioesterase</fullName>
    </submittedName>
</protein>
<dbReference type="Proteomes" id="UP001317779">
    <property type="component" value="Chromosome"/>
</dbReference>
<dbReference type="InterPro" id="IPR029069">
    <property type="entry name" value="HotDog_dom_sf"/>
</dbReference>
<proteinExistence type="predicted"/>
<sequence length="199" mass="23263">MRDLSRMRLTSRLVNVWWRTLLTIWRAKVLLRRRGRIDPASVGRVRLRTLPTDIDLLRHMNNGRYASLFDLGRFDLLIRTGIWDAMNERGWYAVVANETITFRKSLQLWQRFTVESRLYGHDDRAVYQIHRAVVDGEIYAEMVVRARFLRRSGGVVPLEELFEALHRPDDLPPLPEWVTAWATGAALPSTKAPAPSEWR</sequence>
<evidence type="ECO:0000313" key="1">
    <source>
        <dbReference type="EMBL" id="BDV32068.1"/>
    </source>
</evidence>
<dbReference type="CDD" id="cd00586">
    <property type="entry name" value="4HBT"/>
    <property type="match status" value="1"/>
</dbReference>